<dbReference type="Proteomes" id="UP000054359">
    <property type="component" value="Unassembled WGS sequence"/>
</dbReference>
<dbReference type="AlphaFoldDB" id="A0A087TH76"/>
<evidence type="ECO:0000313" key="2">
    <source>
        <dbReference type="EMBL" id="KFM64465.1"/>
    </source>
</evidence>
<keyword evidence="1" id="KW-0732">Signal</keyword>
<name>A0A087TH76_STEMI</name>
<feature type="non-terminal residue" evidence="2">
    <location>
        <position position="113"/>
    </location>
</feature>
<feature type="signal peptide" evidence="1">
    <location>
        <begin position="1"/>
        <end position="18"/>
    </location>
</feature>
<evidence type="ECO:0000256" key="1">
    <source>
        <dbReference type="SAM" id="SignalP"/>
    </source>
</evidence>
<dbReference type="OrthoDB" id="6436316at2759"/>
<accession>A0A087TH76</accession>
<gene>
    <name evidence="2" type="ORF">X975_13131</name>
</gene>
<feature type="chain" id="PRO_5001829666" evidence="1">
    <location>
        <begin position="19"/>
        <end position="113"/>
    </location>
</feature>
<keyword evidence="3" id="KW-1185">Reference proteome</keyword>
<evidence type="ECO:0000313" key="3">
    <source>
        <dbReference type="Proteomes" id="UP000054359"/>
    </source>
</evidence>
<dbReference type="EMBL" id="KK115214">
    <property type="protein sequence ID" value="KFM64465.1"/>
    <property type="molecule type" value="Genomic_DNA"/>
</dbReference>
<reference evidence="2 3" key="1">
    <citation type="submission" date="2013-11" db="EMBL/GenBank/DDBJ databases">
        <title>Genome sequencing of Stegodyphus mimosarum.</title>
        <authorList>
            <person name="Bechsgaard J."/>
        </authorList>
    </citation>
    <scope>NUCLEOTIDE SEQUENCE [LARGE SCALE GENOMIC DNA]</scope>
</reference>
<organism evidence="2 3">
    <name type="scientific">Stegodyphus mimosarum</name>
    <name type="common">African social velvet spider</name>
    <dbReference type="NCBI Taxonomy" id="407821"/>
    <lineage>
        <taxon>Eukaryota</taxon>
        <taxon>Metazoa</taxon>
        <taxon>Ecdysozoa</taxon>
        <taxon>Arthropoda</taxon>
        <taxon>Chelicerata</taxon>
        <taxon>Arachnida</taxon>
        <taxon>Araneae</taxon>
        <taxon>Araneomorphae</taxon>
        <taxon>Entelegynae</taxon>
        <taxon>Eresoidea</taxon>
        <taxon>Eresidae</taxon>
        <taxon>Stegodyphus</taxon>
    </lineage>
</organism>
<protein>
    <submittedName>
        <fullName evidence="2">Uncharacterized protein</fullName>
    </submittedName>
</protein>
<proteinExistence type="predicted"/>
<sequence>MLLRILLIILLISWLAESACPPPEKIYPFCTCREENKQSSMTCRNMQSFEDLLLPIQATVKRDMFSLHIINSSLLYIPNGLFQETNFKEEKSFAVSPRRFIRRYAKFPYLKAR</sequence>